<accession>A0A917LIM8</accession>
<dbReference type="AlphaFoldDB" id="A0A917LIM8"/>
<evidence type="ECO:0000313" key="1">
    <source>
        <dbReference type="EMBL" id="GGG27415.1"/>
    </source>
</evidence>
<sequence length="94" mass="10553">MSHTRYEEVLPALETKVADLQTLSGICLSPQALWAYCLQCVWYNISPQALPIHKVVAQIFAIQPADLQVSERRIGFAEVTPEELAVLHANLHEQ</sequence>
<comment type="caution">
    <text evidence="1">The sequence shown here is derived from an EMBL/GenBank/DDBJ whole genome shotgun (WGS) entry which is preliminary data.</text>
</comment>
<name>A0A917LIM8_9BACI</name>
<evidence type="ECO:0000313" key="2">
    <source>
        <dbReference type="Proteomes" id="UP000616608"/>
    </source>
</evidence>
<reference evidence="1" key="1">
    <citation type="journal article" date="2014" name="Int. J. Syst. Evol. Microbiol.">
        <title>Complete genome sequence of Corynebacterium casei LMG S-19264T (=DSM 44701T), isolated from a smear-ripened cheese.</title>
        <authorList>
            <consortium name="US DOE Joint Genome Institute (JGI-PGF)"/>
            <person name="Walter F."/>
            <person name="Albersmeier A."/>
            <person name="Kalinowski J."/>
            <person name="Ruckert C."/>
        </authorList>
    </citation>
    <scope>NUCLEOTIDE SEQUENCE</scope>
    <source>
        <strain evidence="1">CGMCC 1.15760</strain>
    </source>
</reference>
<gene>
    <name evidence="1" type="ORF">GCM10007425_22430</name>
</gene>
<dbReference type="Pfam" id="PF13797">
    <property type="entry name" value="Post_transc_reg"/>
    <property type="match status" value="1"/>
</dbReference>
<dbReference type="EMBL" id="BMJT01000007">
    <property type="protein sequence ID" value="GGG27415.1"/>
    <property type="molecule type" value="Genomic_DNA"/>
</dbReference>
<protein>
    <submittedName>
        <fullName evidence="1">Uncharacterized protein</fullName>
    </submittedName>
</protein>
<dbReference type="Proteomes" id="UP000616608">
    <property type="component" value="Unassembled WGS sequence"/>
</dbReference>
<dbReference type="InterPro" id="IPR025716">
    <property type="entry name" value="Post-transcriptional_regulator"/>
</dbReference>
<reference evidence="1" key="2">
    <citation type="submission" date="2020-09" db="EMBL/GenBank/DDBJ databases">
        <authorList>
            <person name="Sun Q."/>
            <person name="Zhou Y."/>
        </authorList>
    </citation>
    <scope>NUCLEOTIDE SEQUENCE</scope>
    <source>
        <strain evidence="1">CGMCC 1.15760</strain>
    </source>
</reference>
<proteinExistence type="predicted"/>
<keyword evidence="2" id="KW-1185">Reference proteome</keyword>
<dbReference type="RefSeq" id="WP_188615150.1">
    <property type="nucleotide sequence ID" value="NZ_BMJT01000007.1"/>
</dbReference>
<organism evidence="1 2">
    <name type="scientific">Lysinibacillus alkalisoli</name>
    <dbReference type="NCBI Taxonomy" id="1911548"/>
    <lineage>
        <taxon>Bacteria</taxon>
        <taxon>Bacillati</taxon>
        <taxon>Bacillota</taxon>
        <taxon>Bacilli</taxon>
        <taxon>Bacillales</taxon>
        <taxon>Bacillaceae</taxon>
        <taxon>Lysinibacillus</taxon>
    </lineage>
</organism>